<evidence type="ECO:0008006" key="4">
    <source>
        <dbReference type="Google" id="ProtNLM"/>
    </source>
</evidence>
<dbReference type="RefSeq" id="WP_143332524.1">
    <property type="nucleotide sequence ID" value="NZ_AP019697.1"/>
</dbReference>
<keyword evidence="3" id="KW-1185">Reference proteome</keyword>
<dbReference type="GeneID" id="92716251"/>
<dbReference type="SUPFAM" id="SSF51230">
    <property type="entry name" value="Single hybrid motif"/>
    <property type="match status" value="1"/>
</dbReference>
<organism evidence="2 3">
    <name type="scientific">Dialister hominis</name>
    <dbReference type="NCBI Taxonomy" id="2582419"/>
    <lineage>
        <taxon>Bacteria</taxon>
        <taxon>Bacillati</taxon>
        <taxon>Bacillota</taxon>
        <taxon>Negativicutes</taxon>
        <taxon>Veillonellales</taxon>
        <taxon>Veillonellaceae</taxon>
        <taxon>Dialister</taxon>
    </lineage>
</organism>
<accession>A0A8D5A2I5</accession>
<dbReference type="KEGG" id="dho:Dia5BBH33_10360"/>
<protein>
    <recommendedName>
        <fullName evidence="4">Biotin/lipoyl-binding protein</fullName>
    </recommendedName>
</protein>
<name>A0A8D5A2I5_9FIRM</name>
<gene>
    <name evidence="2" type="ORF">Dia5BBH33_10360</name>
</gene>
<feature type="signal peptide" evidence="1">
    <location>
        <begin position="1"/>
        <end position="25"/>
    </location>
</feature>
<dbReference type="AlphaFoldDB" id="A0A8D5A2I5"/>
<dbReference type="Gene3D" id="2.40.50.100">
    <property type="match status" value="1"/>
</dbReference>
<proteinExistence type="predicted"/>
<keyword evidence="1" id="KW-0732">Signal</keyword>
<sequence length="100" mass="10394">MKLNKKAGILSMLIFAGAACPAVFAEQVPQRSVLSGVVTSVVEENAVVKEGQVIVTVDSLVGPVPAARADADGVVQKVLVVKGQRIDKQQAVAVIDTNKN</sequence>
<dbReference type="EMBL" id="AP019697">
    <property type="protein sequence ID" value="BBK25101.1"/>
    <property type="molecule type" value="Genomic_DNA"/>
</dbReference>
<reference evidence="3" key="1">
    <citation type="submission" date="2019-05" db="EMBL/GenBank/DDBJ databases">
        <title>Complete genome sequencing of Dialister sp. strain 5BBH33.</title>
        <authorList>
            <person name="Sakamoto M."/>
            <person name="Murakami T."/>
            <person name="Mori H."/>
        </authorList>
    </citation>
    <scope>NUCLEOTIDE SEQUENCE [LARGE SCALE GENOMIC DNA]</scope>
    <source>
        <strain evidence="3">5BBH33</strain>
    </source>
</reference>
<evidence type="ECO:0000256" key="1">
    <source>
        <dbReference type="SAM" id="SignalP"/>
    </source>
</evidence>
<dbReference type="InterPro" id="IPR011053">
    <property type="entry name" value="Single_hybrid_motif"/>
</dbReference>
<dbReference type="Proteomes" id="UP000320585">
    <property type="component" value="Chromosome"/>
</dbReference>
<dbReference type="PROSITE" id="PS51257">
    <property type="entry name" value="PROKAR_LIPOPROTEIN"/>
    <property type="match status" value="1"/>
</dbReference>
<evidence type="ECO:0000313" key="2">
    <source>
        <dbReference type="EMBL" id="BBK25101.1"/>
    </source>
</evidence>
<feature type="chain" id="PRO_5034759183" description="Biotin/lipoyl-binding protein" evidence="1">
    <location>
        <begin position="26"/>
        <end position="100"/>
    </location>
</feature>
<evidence type="ECO:0000313" key="3">
    <source>
        <dbReference type="Proteomes" id="UP000320585"/>
    </source>
</evidence>